<evidence type="ECO:0000256" key="13">
    <source>
        <dbReference type="ARBA" id="ARBA00023136"/>
    </source>
</evidence>
<dbReference type="GO" id="GO:0051073">
    <property type="term" value="F:adenosylcobinamide-GDP ribazoletransferase activity"/>
    <property type="evidence" value="ECO:0007669"/>
    <property type="project" value="UniProtKB-EC"/>
</dbReference>
<gene>
    <name evidence="19" type="primary">cobS</name>
    <name evidence="20" type="ORF">KJI95_07600</name>
</gene>
<keyword evidence="12 19" id="KW-1133">Transmembrane helix</keyword>
<dbReference type="NCBIfam" id="TIGR00317">
    <property type="entry name" value="cobS"/>
    <property type="match status" value="1"/>
</dbReference>
<evidence type="ECO:0000256" key="15">
    <source>
        <dbReference type="ARBA" id="ARBA00032605"/>
    </source>
</evidence>
<dbReference type="NCBIfam" id="NF001277">
    <property type="entry name" value="PRK00235.1-3"/>
    <property type="match status" value="1"/>
</dbReference>
<feature type="transmembrane region" description="Helical" evidence="19">
    <location>
        <begin position="188"/>
        <end position="217"/>
    </location>
</feature>
<evidence type="ECO:0000256" key="3">
    <source>
        <dbReference type="ARBA" id="ARBA00004663"/>
    </source>
</evidence>
<keyword evidence="11 19" id="KW-0460">Magnesium</keyword>
<keyword evidence="8 19" id="KW-0169">Cobalamin biosynthesis</keyword>
<dbReference type="HAMAP" id="MF_00719">
    <property type="entry name" value="CobS"/>
    <property type="match status" value="1"/>
</dbReference>
<comment type="catalytic activity">
    <reaction evidence="17 19">
        <text>alpha-ribazole + adenosylcob(III)inamide-GDP = adenosylcob(III)alamin + GMP + H(+)</text>
        <dbReference type="Rhea" id="RHEA:16049"/>
        <dbReference type="ChEBI" id="CHEBI:10329"/>
        <dbReference type="ChEBI" id="CHEBI:15378"/>
        <dbReference type="ChEBI" id="CHEBI:18408"/>
        <dbReference type="ChEBI" id="CHEBI:58115"/>
        <dbReference type="ChEBI" id="CHEBI:60487"/>
        <dbReference type="EC" id="2.7.8.26"/>
    </reaction>
</comment>
<dbReference type="EC" id="2.7.8.26" evidence="5 19"/>
<comment type="function">
    <text evidence="14 19">Joins adenosylcobinamide-GDP and alpha-ribazole to generate adenosylcobalamin (Ado-cobalamin). Also synthesizes adenosylcobalamin 5'-phosphate from adenosylcobinamide-GDP and alpha-ribazole 5'-phosphate.</text>
</comment>
<evidence type="ECO:0000256" key="9">
    <source>
        <dbReference type="ARBA" id="ARBA00022679"/>
    </source>
</evidence>
<evidence type="ECO:0000256" key="14">
    <source>
        <dbReference type="ARBA" id="ARBA00025228"/>
    </source>
</evidence>
<comment type="pathway">
    <text evidence="3 19">Cofactor biosynthesis; adenosylcobalamin biosynthesis; adenosylcobalamin from cob(II)yrinate a,c-diamide: step 7/7.</text>
</comment>
<dbReference type="RefSeq" id="WP_214506580.1">
    <property type="nucleotide sequence ID" value="NZ_JAHEPS010000002.1"/>
</dbReference>
<protein>
    <recommendedName>
        <fullName evidence="6 19">Adenosylcobinamide-GDP ribazoletransferase</fullName>
        <ecNumber evidence="5 19">2.7.8.26</ecNumber>
    </recommendedName>
    <alternativeName>
        <fullName evidence="16 19">Cobalamin synthase</fullName>
    </alternativeName>
    <alternativeName>
        <fullName evidence="15 19">Cobalamin-5'-phosphate synthase</fullName>
    </alternativeName>
</protein>
<evidence type="ECO:0000256" key="17">
    <source>
        <dbReference type="ARBA" id="ARBA00048623"/>
    </source>
</evidence>
<keyword evidence="9 19" id="KW-0808">Transferase</keyword>
<evidence type="ECO:0000256" key="7">
    <source>
        <dbReference type="ARBA" id="ARBA00022475"/>
    </source>
</evidence>
<comment type="catalytic activity">
    <reaction evidence="18 19">
        <text>alpha-ribazole 5'-phosphate + adenosylcob(III)inamide-GDP = adenosylcob(III)alamin 5'-phosphate + GMP + H(+)</text>
        <dbReference type="Rhea" id="RHEA:23560"/>
        <dbReference type="ChEBI" id="CHEBI:15378"/>
        <dbReference type="ChEBI" id="CHEBI:57918"/>
        <dbReference type="ChEBI" id="CHEBI:58115"/>
        <dbReference type="ChEBI" id="CHEBI:60487"/>
        <dbReference type="ChEBI" id="CHEBI:60493"/>
        <dbReference type="EC" id="2.7.8.26"/>
    </reaction>
</comment>
<feature type="transmembrane region" description="Helical" evidence="19">
    <location>
        <begin position="65"/>
        <end position="83"/>
    </location>
</feature>
<dbReference type="Pfam" id="PF02654">
    <property type="entry name" value="CobS"/>
    <property type="match status" value="1"/>
</dbReference>
<sequence>MSTFKRELELFLLALTFFTRIPVPVRLDNSPERLNRASRYFGLVGTLVGLLSALVFFLAQFVFPASVAVVLAMIGSVVLTGGFHEDGLADTADGFGGAFERERKLEIMKDSRVGSYGSLALVLALLLKFQLLSELALYSVSSVVGGLILGHTLSRAFAASIIFNHDYVREDEDSKAKPLAQSMHWDEVLFLTISAAVICLLFTGVTATVVILGVLFVARTLLARWQYRQIGGYTGDTLGACQQILELCVYLALLLLWSQS</sequence>
<dbReference type="PANTHER" id="PTHR34148:SF1">
    <property type="entry name" value="ADENOSYLCOBINAMIDE-GDP RIBAZOLETRANSFERASE"/>
    <property type="match status" value="1"/>
</dbReference>
<keyword evidence="7 19" id="KW-1003">Cell membrane</keyword>
<evidence type="ECO:0000256" key="12">
    <source>
        <dbReference type="ARBA" id="ARBA00022989"/>
    </source>
</evidence>
<comment type="subcellular location">
    <subcellularLocation>
        <location evidence="2 19">Cell membrane</location>
        <topology evidence="2 19">Multi-pass membrane protein</topology>
    </subcellularLocation>
</comment>
<proteinExistence type="inferred from homology"/>
<keyword evidence="10 19" id="KW-0812">Transmembrane</keyword>
<comment type="cofactor">
    <cofactor evidence="1 19">
        <name>Mg(2+)</name>
        <dbReference type="ChEBI" id="CHEBI:18420"/>
    </cofactor>
</comment>
<evidence type="ECO:0000256" key="6">
    <source>
        <dbReference type="ARBA" id="ARBA00015850"/>
    </source>
</evidence>
<dbReference type="Proteomes" id="UP001195903">
    <property type="component" value="Unassembled WGS sequence"/>
</dbReference>
<evidence type="ECO:0000256" key="11">
    <source>
        <dbReference type="ARBA" id="ARBA00022842"/>
    </source>
</evidence>
<dbReference type="InterPro" id="IPR003805">
    <property type="entry name" value="CobS"/>
</dbReference>
<feature type="transmembrane region" description="Helical" evidence="19">
    <location>
        <begin position="37"/>
        <end position="58"/>
    </location>
</feature>
<feature type="transmembrane region" description="Helical" evidence="19">
    <location>
        <begin position="113"/>
        <end position="131"/>
    </location>
</feature>
<evidence type="ECO:0000256" key="1">
    <source>
        <dbReference type="ARBA" id="ARBA00001946"/>
    </source>
</evidence>
<evidence type="ECO:0000256" key="8">
    <source>
        <dbReference type="ARBA" id="ARBA00022573"/>
    </source>
</evidence>
<comment type="caution">
    <text evidence="20">The sequence shown here is derived from an EMBL/GenBank/DDBJ whole genome shotgun (WGS) entry which is preliminary data.</text>
</comment>
<evidence type="ECO:0000256" key="4">
    <source>
        <dbReference type="ARBA" id="ARBA00010561"/>
    </source>
</evidence>
<reference evidence="20 21" key="1">
    <citation type="submission" date="2021-05" db="EMBL/GenBank/DDBJ databases">
        <title>Shewanella sp. JM162201.</title>
        <authorList>
            <person name="Xu S."/>
            <person name="Li A."/>
        </authorList>
    </citation>
    <scope>NUCLEOTIDE SEQUENCE [LARGE SCALE GENOMIC DNA]</scope>
    <source>
        <strain evidence="20 21">JM162201</strain>
    </source>
</reference>
<evidence type="ECO:0000256" key="2">
    <source>
        <dbReference type="ARBA" id="ARBA00004651"/>
    </source>
</evidence>
<dbReference type="PANTHER" id="PTHR34148">
    <property type="entry name" value="ADENOSYLCOBINAMIDE-GDP RIBAZOLETRANSFERASE"/>
    <property type="match status" value="1"/>
</dbReference>
<evidence type="ECO:0000256" key="16">
    <source>
        <dbReference type="ARBA" id="ARBA00032853"/>
    </source>
</evidence>
<comment type="similarity">
    <text evidence="4 19">Belongs to the CobS family.</text>
</comment>
<evidence type="ECO:0000313" key="21">
    <source>
        <dbReference type="Proteomes" id="UP001195903"/>
    </source>
</evidence>
<accession>A0ABS5V1U9</accession>
<evidence type="ECO:0000256" key="19">
    <source>
        <dbReference type="HAMAP-Rule" id="MF_00719"/>
    </source>
</evidence>
<keyword evidence="13 19" id="KW-0472">Membrane</keyword>
<evidence type="ECO:0000256" key="5">
    <source>
        <dbReference type="ARBA" id="ARBA00013200"/>
    </source>
</evidence>
<evidence type="ECO:0000256" key="10">
    <source>
        <dbReference type="ARBA" id="ARBA00022692"/>
    </source>
</evidence>
<keyword evidence="21" id="KW-1185">Reference proteome</keyword>
<evidence type="ECO:0000313" key="20">
    <source>
        <dbReference type="EMBL" id="MBT1444390.1"/>
    </source>
</evidence>
<organism evidence="20 21">
    <name type="scientific">Shewanella jiangmenensis</name>
    <dbReference type="NCBI Taxonomy" id="2837387"/>
    <lineage>
        <taxon>Bacteria</taxon>
        <taxon>Pseudomonadati</taxon>
        <taxon>Pseudomonadota</taxon>
        <taxon>Gammaproteobacteria</taxon>
        <taxon>Alteromonadales</taxon>
        <taxon>Shewanellaceae</taxon>
        <taxon>Shewanella</taxon>
    </lineage>
</organism>
<dbReference type="EMBL" id="JAHEPS010000002">
    <property type="protein sequence ID" value="MBT1444390.1"/>
    <property type="molecule type" value="Genomic_DNA"/>
</dbReference>
<evidence type="ECO:0000256" key="18">
    <source>
        <dbReference type="ARBA" id="ARBA00049504"/>
    </source>
</evidence>
<name>A0ABS5V1U9_9GAMM</name>